<feature type="transmembrane region" description="Helical" evidence="6">
    <location>
        <begin position="230"/>
        <end position="251"/>
    </location>
</feature>
<dbReference type="InterPro" id="IPR000160">
    <property type="entry name" value="GGDEF_dom"/>
</dbReference>
<feature type="transmembrane region" description="Helical" evidence="6">
    <location>
        <begin position="157"/>
        <end position="179"/>
    </location>
</feature>
<protein>
    <submittedName>
        <fullName evidence="10">Diguanylate cyclase</fullName>
    </submittedName>
</protein>
<dbReference type="Gene3D" id="1.10.3210.10">
    <property type="entry name" value="Hypothetical protein af1432"/>
    <property type="match status" value="1"/>
</dbReference>
<dbReference type="InterPro" id="IPR029016">
    <property type="entry name" value="GAF-like_dom_sf"/>
</dbReference>
<keyword evidence="5 6" id="KW-0472">Membrane</keyword>
<dbReference type="OrthoDB" id="23692at2"/>
<dbReference type="RefSeq" id="WP_146923125.1">
    <property type="nucleotide sequence ID" value="NZ_CP042430.1"/>
</dbReference>
<dbReference type="GO" id="GO:0005886">
    <property type="term" value="C:plasma membrane"/>
    <property type="evidence" value="ECO:0007669"/>
    <property type="project" value="UniProtKB-SubCell"/>
</dbReference>
<feature type="transmembrane region" description="Helical" evidence="6">
    <location>
        <begin position="122"/>
        <end position="145"/>
    </location>
</feature>
<dbReference type="InterPro" id="IPR003607">
    <property type="entry name" value="HD/PDEase_dom"/>
</dbReference>
<keyword evidence="3 6" id="KW-0812">Transmembrane</keyword>
<sequence>MHTSVRLSRGLPSITRSCLAVALAVAVADALAGRATLAIAGVDGLAPVWPPAAIALTALLWRGLRLWPAVLAGVVAAELLAGAGVLAGLGWGLADTAQAVLTVTLLGRLGADARCPRQRDAVLLLVCTAAAATVTAPLGSGILAATGHGAAGWPRSAVVWGLGDVLGVVLLTPALLGLVRPGRGPRAQAAAAERTVAALALAALLAYAATDAGPSLWVPVPVMMWIALRQGITGAGLAGLGSALAVCWAAAHGIGRYDGSVQDVAHAQLVIGMIAVLMAMVAAATAERLAIAADLTAIAAEDGALRRVATTVAAGVAPGEALEAVACEMARLLDVHTGVVVRFEGGRDARVLALWSQTEAPQPGVGELVTIVPDSAVDRARLGEIGRFDERDAETLTLPPFRLRIAAPILADGRPWGALIACSVDSTDLPAEIGQRLARFAELAGLAVQLAAERDRLVEQASSDPLTGLLNHRAFHERLVQECARARRAGRPLSLAIFDLDRFKQVNDTLGHLAGDAVLAEAARRMADATRDGEIVARIGGDELALLMPDTASREAHAAGERVRRAIGAEAFEGAGTLTVSAGVCDLEEAADADELLRLADGALYWAKAHGRDACIRYSPEVVEELSATERAERLEHARALAALGALAKAIDAKDPATIRHSERVAALAAELAAESGWAPAAVRRLYDAALVHDVGKIGVPDAVLSKQGRLTDGEYDVIKRHADLGARIVAGVLDPDQVAWVRGHHERHDGGGYPDGLAGEDITEGARLLALADAWDAMTGARIYSAPMPVPEAMEEVRRGDARQFHPAAVAALERVHARGGLGVAEAADEPVGVAA</sequence>
<name>A0A5B8UBT0_9ACTN</name>
<evidence type="ECO:0000256" key="6">
    <source>
        <dbReference type="SAM" id="Phobius"/>
    </source>
</evidence>
<dbReference type="PROSITE" id="PS50887">
    <property type="entry name" value="GGDEF"/>
    <property type="match status" value="1"/>
</dbReference>
<dbReference type="CDD" id="cd01949">
    <property type="entry name" value="GGDEF"/>
    <property type="match status" value="1"/>
</dbReference>
<dbReference type="CDD" id="cd00077">
    <property type="entry name" value="HDc"/>
    <property type="match status" value="1"/>
</dbReference>
<dbReference type="PROSITE" id="PS51832">
    <property type="entry name" value="HD_GYP"/>
    <property type="match status" value="1"/>
</dbReference>
<dbReference type="SUPFAM" id="SSF55073">
    <property type="entry name" value="Nucleotide cyclase"/>
    <property type="match status" value="1"/>
</dbReference>
<feature type="transmembrane region" description="Helical" evidence="6">
    <location>
        <begin position="64"/>
        <end position="89"/>
    </location>
</feature>
<dbReference type="KEGG" id="bsol:FSW04_24725"/>
<feature type="transmembrane region" description="Helical" evidence="6">
    <location>
        <begin position="263"/>
        <end position="284"/>
    </location>
</feature>
<dbReference type="SMART" id="SM00267">
    <property type="entry name" value="GGDEF"/>
    <property type="match status" value="1"/>
</dbReference>
<comment type="subcellular location">
    <subcellularLocation>
        <location evidence="1">Cell membrane</location>
        <topology evidence="1">Multi-pass membrane protein</topology>
    </subcellularLocation>
</comment>
<dbReference type="EMBL" id="CP042430">
    <property type="protein sequence ID" value="QEC50467.1"/>
    <property type="molecule type" value="Genomic_DNA"/>
</dbReference>
<evidence type="ECO:0000313" key="10">
    <source>
        <dbReference type="EMBL" id="QEC50467.1"/>
    </source>
</evidence>
<dbReference type="Pfam" id="PF00990">
    <property type="entry name" value="GGDEF"/>
    <property type="match status" value="1"/>
</dbReference>
<evidence type="ECO:0000256" key="1">
    <source>
        <dbReference type="ARBA" id="ARBA00004651"/>
    </source>
</evidence>
<dbReference type="SUPFAM" id="SSF109604">
    <property type="entry name" value="HD-domain/PDEase-like"/>
    <property type="match status" value="1"/>
</dbReference>
<dbReference type="NCBIfam" id="TIGR00254">
    <property type="entry name" value="GGDEF"/>
    <property type="match status" value="1"/>
</dbReference>
<proteinExistence type="predicted"/>
<dbReference type="InterPro" id="IPR007895">
    <property type="entry name" value="MASE1"/>
</dbReference>
<dbReference type="InterPro" id="IPR029787">
    <property type="entry name" value="Nucleotide_cyclase"/>
</dbReference>
<dbReference type="Gene3D" id="3.30.450.40">
    <property type="match status" value="1"/>
</dbReference>
<dbReference type="FunFam" id="3.30.70.270:FF:000001">
    <property type="entry name" value="Diguanylate cyclase domain protein"/>
    <property type="match status" value="1"/>
</dbReference>
<dbReference type="InterPro" id="IPR050469">
    <property type="entry name" value="Diguanylate_Cyclase"/>
</dbReference>
<evidence type="ECO:0000256" key="3">
    <source>
        <dbReference type="ARBA" id="ARBA00022692"/>
    </source>
</evidence>
<keyword evidence="4 6" id="KW-1133">Transmembrane helix</keyword>
<keyword evidence="11" id="KW-1185">Reference proteome</keyword>
<evidence type="ECO:0000259" key="9">
    <source>
        <dbReference type="PROSITE" id="PS51832"/>
    </source>
</evidence>
<dbReference type="Pfam" id="PF05231">
    <property type="entry name" value="MASE1"/>
    <property type="match status" value="1"/>
</dbReference>
<evidence type="ECO:0000256" key="4">
    <source>
        <dbReference type="ARBA" id="ARBA00022989"/>
    </source>
</evidence>
<organism evidence="10 11">
    <name type="scientific">Baekduia soli</name>
    <dbReference type="NCBI Taxonomy" id="496014"/>
    <lineage>
        <taxon>Bacteria</taxon>
        <taxon>Bacillati</taxon>
        <taxon>Actinomycetota</taxon>
        <taxon>Thermoleophilia</taxon>
        <taxon>Solirubrobacterales</taxon>
        <taxon>Baekduiaceae</taxon>
        <taxon>Baekduia</taxon>
    </lineage>
</organism>
<dbReference type="SUPFAM" id="SSF55781">
    <property type="entry name" value="GAF domain-like"/>
    <property type="match status" value="1"/>
</dbReference>
<dbReference type="PROSITE" id="PS51831">
    <property type="entry name" value="HD"/>
    <property type="match status" value="1"/>
</dbReference>
<evidence type="ECO:0000313" key="11">
    <source>
        <dbReference type="Proteomes" id="UP000321805"/>
    </source>
</evidence>
<dbReference type="AlphaFoldDB" id="A0A5B8UBT0"/>
<keyword evidence="2" id="KW-1003">Cell membrane</keyword>
<dbReference type="GO" id="GO:0052621">
    <property type="term" value="F:diguanylate cyclase activity"/>
    <property type="evidence" value="ECO:0007669"/>
    <property type="project" value="TreeGrafter"/>
</dbReference>
<dbReference type="InterPro" id="IPR006674">
    <property type="entry name" value="HD_domain"/>
</dbReference>
<evidence type="ECO:0000259" key="7">
    <source>
        <dbReference type="PROSITE" id="PS50887"/>
    </source>
</evidence>
<evidence type="ECO:0000256" key="5">
    <source>
        <dbReference type="ARBA" id="ARBA00023136"/>
    </source>
</evidence>
<dbReference type="InterPro" id="IPR037522">
    <property type="entry name" value="HD_GYP_dom"/>
</dbReference>
<dbReference type="Pfam" id="PF13487">
    <property type="entry name" value="HD_5"/>
    <property type="match status" value="1"/>
</dbReference>
<dbReference type="SMART" id="SM00471">
    <property type="entry name" value="HDc"/>
    <property type="match status" value="1"/>
</dbReference>
<accession>A0A5B8UBT0</accession>
<evidence type="ECO:0000256" key="2">
    <source>
        <dbReference type="ARBA" id="ARBA00022475"/>
    </source>
</evidence>
<feature type="domain" description="HD-GYP" evidence="9">
    <location>
        <begin position="636"/>
        <end position="830"/>
    </location>
</feature>
<dbReference type="PANTHER" id="PTHR45138:SF24">
    <property type="entry name" value="DIGUANYLATE CYCLASE DGCC-RELATED"/>
    <property type="match status" value="1"/>
</dbReference>
<dbReference type="GO" id="GO:1902201">
    <property type="term" value="P:negative regulation of bacterial-type flagellum-dependent cell motility"/>
    <property type="evidence" value="ECO:0007669"/>
    <property type="project" value="TreeGrafter"/>
</dbReference>
<feature type="domain" description="HD" evidence="8">
    <location>
        <begin position="658"/>
        <end position="779"/>
    </location>
</feature>
<dbReference type="PANTHER" id="PTHR45138">
    <property type="entry name" value="REGULATORY COMPONENTS OF SENSORY TRANSDUCTION SYSTEM"/>
    <property type="match status" value="1"/>
</dbReference>
<evidence type="ECO:0000259" key="8">
    <source>
        <dbReference type="PROSITE" id="PS51831"/>
    </source>
</evidence>
<dbReference type="Gene3D" id="3.30.70.270">
    <property type="match status" value="1"/>
</dbReference>
<reference evidence="10 11" key="1">
    <citation type="journal article" date="2018" name="J. Microbiol.">
        <title>Baekduia soli gen. nov., sp. nov., a novel bacterium isolated from the soil of Baekdu Mountain and proposal of a novel family name, Baekduiaceae fam. nov.</title>
        <authorList>
            <person name="An D.S."/>
            <person name="Siddiqi M.Z."/>
            <person name="Kim K.H."/>
            <person name="Yu H.S."/>
            <person name="Im W.T."/>
        </authorList>
    </citation>
    <scope>NUCLEOTIDE SEQUENCE [LARGE SCALE GENOMIC DNA]</scope>
    <source>
        <strain evidence="10 11">BR7-21</strain>
    </source>
</reference>
<dbReference type="InterPro" id="IPR043128">
    <property type="entry name" value="Rev_trsase/Diguanyl_cyclase"/>
</dbReference>
<dbReference type="GO" id="GO:0043709">
    <property type="term" value="P:cell adhesion involved in single-species biofilm formation"/>
    <property type="evidence" value="ECO:0007669"/>
    <property type="project" value="TreeGrafter"/>
</dbReference>
<feature type="transmembrane region" description="Helical" evidence="6">
    <location>
        <begin position="191"/>
        <end position="210"/>
    </location>
</feature>
<gene>
    <name evidence="10" type="ORF">FSW04_24725</name>
</gene>
<dbReference type="Proteomes" id="UP000321805">
    <property type="component" value="Chromosome"/>
</dbReference>
<feature type="domain" description="GGDEF" evidence="7">
    <location>
        <begin position="491"/>
        <end position="620"/>
    </location>
</feature>